<dbReference type="AlphaFoldDB" id="A0A7K3LIR7"/>
<dbReference type="Gene3D" id="3.90.1170.40">
    <property type="entry name" value="Molybdopterin biosynthesis MoaE subunit"/>
    <property type="match status" value="1"/>
</dbReference>
<evidence type="ECO:0008006" key="3">
    <source>
        <dbReference type="Google" id="ProtNLM"/>
    </source>
</evidence>
<protein>
    <recommendedName>
        <fullName evidence="3">Molybdenum cofactor biosynthesis protein MoaE</fullName>
    </recommendedName>
</protein>
<dbReference type="InterPro" id="IPR003448">
    <property type="entry name" value="Mopterin_biosynth_MoaE"/>
</dbReference>
<gene>
    <name evidence="1" type="ORF">GYA93_00965</name>
</gene>
<accession>A0A7K3LIR7</accession>
<evidence type="ECO:0000313" key="2">
    <source>
        <dbReference type="Proteomes" id="UP000466307"/>
    </source>
</evidence>
<dbReference type="Proteomes" id="UP000466307">
    <property type="component" value="Unassembled WGS sequence"/>
</dbReference>
<sequence length="178" mass="19104">MGSTLLDTRIALSHWRLRVGDLVGWASTPKYGAVGVFVGVVRDDPIVAGSDVRVAGIDFESFEKGFHRQCSDIAVAARSRWPDLGRIALVHRVGSVPAGEPCVAVVVSAPHRETACAAEKFCIDVLKQSVPVWKTMYARSGQRVEEPGCAMREVDLAAAAWDLGIAERSAVGVGFEDL</sequence>
<comment type="caution">
    <text evidence="1">The sequence shown here is derived from an EMBL/GenBank/DDBJ whole genome shotgun (WGS) entry which is preliminary data.</text>
</comment>
<dbReference type="Pfam" id="PF02391">
    <property type="entry name" value="MoaE"/>
    <property type="match status" value="1"/>
</dbReference>
<proteinExistence type="predicted"/>
<reference evidence="1 2" key="1">
    <citation type="submission" date="2020-01" db="EMBL/GenBank/DDBJ databases">
        <title>Investigation of new actinobacteria for the biodesulphurisation of diesel fuel.</title>
        <authorList>
            <person name="Athi Narayanan S.M."/>
        </authorList>
    </citation>
    <scope>NUCLEOTIDE SEQUENCE [LARGE SCALE GENOMIC DNA]</scope>
    <source>
        <strain evidence="1 2">213E</strain>
    </source>
</reference>
<keyword evidence="2" id="KW-1185">Reference proteome</keyword>
<evidence type="ECO:0000313" key="1">
    <source>
        <dbReference type="EMBL" id="NDK88159.1"/>
    </source>
</evidence>
<organism evidence="1 2">
    <name type="scientific">Gordonia desulfuricans</name>
    <dbReference type="NCBI Taxonomy" id="89051"/>
    <lineage>
        <taxon>Bacteria</taxon>
        <taxon>Bacillati</taxon>
        <taxon>Actinomycetota</taxon>
        <taxon>Actinomycetes</taxon>
        <taxon>Mycobacteriales</taxon>
        <taxon>Gordoniaceae</taxon>
        <taxon>Gordonia</taxon>
    </lineage>
</organism>
<dbReference type="GO" id="GO:0006777">
    <property type="term" value="P:Mo-molybdopterin cofactor biosynthetic process"/>
    <property type="evidence" value="ECO:0007669"/>
    <property type="project" value="InterPro"/>
</dbReference>
<dbReference type="InterPro" id="IPR036563">
    <property type="entry name" value="MoaE_sf"/>
</dbReference>
<dbReference type="PANTHER" id="PTHR23404">
    <property type="entry name" value="MOLYBDOPTERIN SYNTHASE RELATED"/>
    <property type="match status" value="1"/>
</dbReference>
<name>A0A7K3LIR7_9ACTN</name>
<dbReference type="EMBL" id="JAADZU010000002">
    <property type="protein sequence ID" value="NDK88159.1"/>
    <property type="molecule type" value="Genomic_DNA"/>
</dbReference>
<dbReference type="SUPFAM" id="SSF54690">
    <property type="entry name" value="Molybdopterin synthase subunit MoaE"/>
    <property type="match status" value="1"/>
</dbReference>